<dbReference type="RefSeq" id="WP_153112550.1">
    <property type="nucleotide sequence ID" value="NZ_VZAS01000016.1"/>
</dbReference>
<proteinExistence type="predicted"/>
<dbReference type="Proteomes" id="UP000420635">
    <property type="component" value="Unassembled WGS sequence"/>
</dbReference>
<name>A0A646HG52_9BACT</name>
<accession>A0A646HG52</accession>
<dbReference type="AlphaFoldDB" id="A0A646HG52"/>
<reference evidence="2" key="1">
    <citation type="submission" date="2019-09" db="EMBL/GenBank/DDBJ databases">
        <title>Distinct polysaccharide growth profiles of human intestinal Prevotella copri isolates.</title>
        <authorList>
            <person name="Fehlner-Peach H."/>
            <person name="Magnabosco C."/>
            <person name="Raghavan V."/>
            <person name="Scher J.U."/>
            <person name="Tett A."/>
            <person name="Cox L.M."/>
            <person name="Gottsegen C."/>
            <person name="Watters A."/>
            <person name="Wiltshire- Gordon J.D."/>
            <person name="Segata N."/>
            <person name="Bonneau R."/>
            <person name="Littman D.R."/>
        </authorList>
    </citation>
    <scope>NUCLEOTIDE SEQUENCE [LARGE SCALE GENOMIC DNA]</scope>
    <source>
        <strain evidence="2">iP54</strain>
    </source>
</reference>
<evidence type="ECO:0000313" key="2">
    <source>
        <dbReference type="Proteomes" id="UP000420635"/>
    </source>
</evidence>
<dbReference type="InterPro" id="IPR011990">
    <property type="entry name" value="TPR-like_helical_dom_sf"/>
</dbReference>
<dbReference type="EMBL" id="VZBQ01000010">
    <property type="protein sequence ID" value="MQN88495.1"/>
    <property type="molecule type" value="Genomic_DNA"/>
</dbReference>
<sequence>MNKEEIFDNLPEFTAQDLFKYIRQGVVTLPELKDPHNVDEPMKASVRKELEDLLENAEPNDWSAALKEDSIRAYQDYLNQYPEGSHRQEARNAISRLKTQSAKMEADIRKSEDKILYDSINKKDKKALQDFIDKYEDNAYVDEAKKILNELENRDYIHYGMDALKEDILATQTDKSINDPNKQILELIESAFTDGTIDIDDLLDEIEDDNNFLNAWVIKELVKKQRLNYRDLEDIGIKTEFIQKLAGNVQRTRFDVPESISEISRKETTEVYFWGIPSSGKSCALGAILSVAGNGQVAKTMTLDSDCQGFDYMNRLPQCFLSNGTVCVLPEGTPTMSTYEMGFDLTDQKGLVHPITCIDFAGELIKCMYKTFAKKPLTNQEKSALDTLTNILISNRTSSRKIHFFVVEYGAENRQYEGLPQINYLKATLNYINSLKDNKGNSIFKTSTDAIYLVVTKVDKLKAHKGQNKSALLSEHVIGHYGDFYNGLKQICEANQINGGKVSVLPFSLGKVCFQNYCKFNTAYAESIVNLIMERSDGYRIGKRGLLESILRG</sequence>
<evidence type="ECO:0000313" key="1">
    <source>
        <dbReference type="EMBL" id="MQN88495.1"/>
    </source>
</evidence>
<dbReference type="Gene3D" id="1.25.40.10">
    <property type="entry name" value="Tetratricopeptide repeat domain"/>
    <property type="match status" value="1"/>
</dbReference>
<comment type="caution">
    <text evidence="1">The sequence shown here is derived from an EMBL/GenBank/DDBJ whole genome shotgun (WGS) entry which is preliminary data.</text>
</comment>
<organism evidence="1 2">
    <name type="scientific">Segatella copri</name>
    <dbReference type="NCBI Taxonomy" id="165179"/>
    <lineage>
        <taxon>Bacteria</taxon>
        <taxon>Pseudomonadati</taxon>
        <taxon>Bacteroidota</taxon>
        <taxon>Bacteroidia</taxon>
        <taxon>Bacteroidales</taxon>
        <taxon>Prevotellaceae</taxon>
        <taxon>Segatella</taxon>
    </lineage>
</organism>
<gene>
    <name evidence="1" type="ORF">F7D59_01075</name>
</gene>
<protein>
    <submittedName>
        <fullName evidence="1">Uncharacterized protein</fullName>
    </submittedName>
</protein>